<accession>A0A136IJD1</accession>
<dbReference type="Proteomes" id="UP000070501">
    <property type="component" value="Unassembled WGS sequence"/>
</dbReference>
<evidence type="ECO:0000256" key="2">
    <source>
        <dbReference type="SAM" id="Phobius"/>
    </source>
</evidence>
<feature type="transmembrane region" description="Helical" evidence="2">
    <location>
        <begin position="45"/>
        <end position="72"/>
    </location>
</feature>
<evidence type="ECO:0000313" key="4">
    <source>
        <dbReference type="Proteomes" id="UP000070501"/>
    </source>
</evidence>
<dbReference type="InParanoid" id="A0A136IJD1"/>
<feature type="transmembrane region" description="Helical" evidence="2">
    <location>
        <begin position="134"/>
        <end position="158"/>
    </location>
</feature>
<feature type="transmembrane region" description="Helical" evidence="2">
    <location>
        <begin position="227"/>
        <end position="244"/>
    </location>
</feature>
<keyword evidence="2" id="KW-1133">Transmembrane helix</keyword>
<dbReference type="EMBL" id="KQ964340">
    <property type="protein sequence ID" value="KXJ84739.1"/>
    <property type="molecule type" value="Genomic_DNA"/>
</dbReference>
<gene>
    <name evidence="3" type="ORF">Micbo1qcDRAFT_210459</name>
</gene>
<protein>
    <submittedName>
        <fullName evidence="3">Uncharacterized protein</fullName>
    </submittedName>
</protein>
<keyword evidence="2" id="KW-0472">Membrane</keyword>
<sequence>MSGLPDATFIEAPFAGLAILSLLGIGVASLALFCKSRDPARRGFWWLGPASLTLGIFAILDLAMVLWFRLAIPSFETVTRLIQVSALFYHNAYIQVFIVLVELAVGLHGIVVVADNATTTTTNKFRKVARGCMFATASIVSALIVTEFIAGLAVTPLVPGPRNDQNIRQALPKVRVTAHMILLAASIAALGLAVYVFRLARKSHFAGNEICQYLTSMRMTRKQVHKLLLAAVILFLFHALFYLATDISALVPYRVIGSGFTVFQSQMEYEHRQYGVFVLAVVGNSFLTPIAVVLLFVAGRRQAGGLWSSQQGGAGTEVGVGDVGKGEREHNPSV</sequence>
<organism evidence="3 4">
    <name type="scientific">Microdochium bolleyi</name>
    <dbReference type="NCBI Taxonomy" id="196109"/>
    <lineage>
        <taxon>Eukaryota</taxon>
        <taxon>Fungi</taxon>
        <taxon>Dikarya</taxon>
        <taxon>Ascomycota</taxon>
        <taxon>Pezizomycotina</taxon>
        <taxon>Sordariomycetes</taxon>
        <taxon>Xylariomycetidae</taxon>
        <taxon>Xylariales</taxon>
        <taxon>Microdochiaceae</taxon>
        <taxon>Microdochium</taxon>
    </lineage>
</organism>
<proteinExistence type="predicted"/>
<keyword evidence="4" id="KW-1185">Reference proteome</keyword>
<feature type="transmembrane region" description="Helical" evidence="2">
    <location>
        <begin position="12"/>
        <end position="33"/>
    </location>
</feature>
<name>A0A136IJD1_9PEZI</name>
<feature type="compositionally biased region" description="Gly residues" evidence="1">
    <location>
        <begin position="312"/>
        <end position="323"/>
    </location>
</feature>
<evidence type="ECO:0000256" key="1">
    <source>
        <dbReference type="SAM" id="MobiDB-lite"/>
    </source>
</evidence>
<feature type="compositionally biased region" description="Basic and acidic residues" evidence="1">
    <location>
        <begin position="324"/>
        <end position="334"/>
    </location>
</feature>
<feature type="region of interest" description="Disordered" evidence="1">
    <location>
        <begin position="306"/>
        <end position="334"/>
    </location>
</feature>
<evidence type="ECO:0000313" key="3">
    <source>
        <dbReference type="EMBL" id="KXJ84739.1"/>
    </source>
</evidence>
<keyword evidence="2" id="KW-0812">Transmembrane</keyword>
<feature type="transmembrane region" description="Helical" evidence="2">
    <location>
        <begin position="92"/>
        <end position="114"/>
    </location>
</feature>
<feature type="transmembrane region" description="Helical" evidence="2">
    <location>
        <begin position="274"/>
        <end position="298"/>
    </location>
</feature>
<dbReference type="AlphaFoldDB" id="A0A136IJD1"/>
<feature type="transmembrane region" description="Helical" evidence="2">
    <location>
        <begin position="178"/>
        <end position="197"/>
    </location>
</feature>
<reference evidence="4" key="1">
    <citation type="submission" date="2016-02" db="EMBL/GenBank/DDBJ databases">
        <title>Draft genome sequence of Microdochium bolleyi, a fungal endophyte of beachgrass.</title>
        <authorList>
            <consortium name="DOE Joint Genome Institute"/>
            <person name="David A.S."/>
            <person name="May G."/>
            <person name="Haridas S."/>
            <person name="Lim J."/>
            <person name="Wang M."/>
            <person name="Labutti K."/>
            <person name="Lipzen A."/>
            <person name="Barry K."/>
            <person name="Grigoriev I.V."/>
        </authorList>
    </citation>
    <scope>NUCLEOTIDE SEQUENCE [LARGE SCALE GENOMIC DNA]</scope>
    <source>
        <strain evidence="4">J235TASD1</strain>
    </source>
</reference>
<dbReference type="OrthoDB" id="10427992at2759"/>